<evidence type="ECO:0000313" key="5">
    <source>
        <dbReference type="Proteomes" id="UP001165122"/>
    </source>
</evidence>
<feature type="transmembrane region" description="Helical" evidence="2">
    <location>
        <begin position="154"/>
        <end position="173"/>
    </location>
</feature>
<dbReference type="Gene3D" id="1.20.58.760">
    <property type="entry name" value="Peptidase M41"/>
    <property type="match status" value="1"/>
</dbReference>
<keyword evidence="1" id="KW-0175">Coiled coil</keyword>
<comment type="caution">
    <text evidence="4">The sequence shown here is derived from an EMBL/GenBank/DDBJ whole genome shotgun (WGS) entry which is preliminary data.</text>
</comment>
<evidence type="ECO:0000256" key="2">
    <source>
        <dbReference type="SAM" id="Phobius"/>
    </source>
</evidence>
<keyword evidence="5" id="KW-1185">Reference proteome</keyword>
<name>A0A9W7F8C4_9STRA</name>
<dbReference type="PANTHER" id="PTHR33471">
    <property type="entry name" value="ATP-DEPENDENT ZINC METALLOPROTEASE-RELATED"/>
    <property type="match status" value="1"/>
</dbReference>
<dbReference type="GO" id="GO:0004222">
    <property type="term" value="F:metalloendopeptidase activity"/>
    <property type="evidence" value="ECO:0007669"/>
    <property type="project" value="InterPro"/>
</dbReference>
<gene>
    <name evidence="4" type="ORF">TrLO_g15461</name>
</gene>
<keyword evidence="2" id="KW-0812">Transmembrane</keyword>
<evidence type="ECO:0000256" key="3">
    <source>
        <dbReference type="SAM" id="SignalP"/>
    </source>
</evidence>
<organism evidence="4 5">
    <name type="scientific">Triparma laevis f. longispina</name>
    <dbReference type="NCBI Taxonomy" id="1714387"/>
    <lineage>
        <taxon>Eukaryota</taxon>
        <taxon>Sar</taxon>
        <taxon>Stramenopiles</taxon>
        <taxon>Ochrophyta</taxon>
        <taxon>Bolidophyceae</taxon>
        <taxon>Parmales</taxon>
        <taxon>Triparmaceae</taxon>
        <taxon>Triparma</taxon>
    </lineage>
</organism>
<keyword evidence="2" id="KW-1133">Transmembrane helix</keyword>
<evidence type="ECO:0000313" key="4">
    <source>
        <dbReference type="EMBL" id="GMI04489.1"/>
    </source>
</evidence>
<dbReference type="GO" id="GO:0005524">
    <property type="term" value="F:ATP binding"/>
    <property type="evidence" value="ECO:0007669"/>
    <property type="project" value="InterPro"/>
</dbReference>
<dbReference type="OrthoDB" id="66620at2759"/>
<sequence length="374" mass="40456">MHISLLTITLLLATVHSFHVSPLRRQAFSTRLTLSDKSEDVEALIAAAKKLREEAAEAEVAMGKTIVKSEDIVESKKKMTFDEAFKALSAVKTSEYDSLKSITSRFDDPPPSTMNLKPFPLTLDGLSQRTGGQITAEALGVGGEDDVSLDDFKYATIAVTLASSVLAIAAGVIMPNNTGATFTYLFAVIPVLWIAVGSSAPGILAGLIETFKGSNEDADKKRERICYHEAAHFLCGYLVGLPVKSYGVGEDGYPFVEFFDTKMGDLREEENGRKVEFEMEQVSKLAVVSMAGSVGEAIKLETAKGGDNDLLALQSIFSKSEEFIGAAKQQEITRWGALMAWIIIKENKEAFEKLTEAVGEGKSVEECAAIIECS</sequence>
<dbReference type="GO" id="GO:0006508">
    <property type="term" value="P:proteolysis"/>
    <property type="evidence" value="ECO:0007669"/>
    <property type="project" value="InterPro"/>
</dbReference>
<dbReference type="AlphaFoldDB" id="A0A9W7F8C4"/>
<proteinExistence type="predicted"/>
<keyword evidence="2" id="KW-0472">Membrane</keyword>
<dbReference type="GO" id="GO:0004176">
    <property type="term" value="F:ATP-dependent peptidase activity"/>
    <property type="evidence" value="ECO:0007669"/>
    <property type="project" value="InterPro"/>
</dbReference>
<dbReference type="InterPro" id="IPR037219">
    <property type="entry name" value="Peptidase_M41-like"/>
</dbReference>
<feature type="signal peptide" evidence="3">
    <location>
        <begin position="1"/>
        <end position="17"/>
    </location>
</feature>
<dbReference type="SUPFAM" id="SSF140990">
    <property type="entry name" value="FtsH protease domain-like"/>
    <property type="match status" value="1"/>
</dbReference>
<feature type="coiled-coil region" evidence="1">
    <location>
        <begin position="34"/>
        <end position="61"/>
    </location>
</feature>
<dbReference type="PANTHER" id="PTHR33471:SF7">
    <property type="entry name" value="ATP-DEPENDENT ZINC METALLOPROTEASE-RELATED"/>
    <property type="match status" value="1"/>
</dbReference>
<feature type="chain" id="PRO_5040806463" evidence="3">
    <location>
        <begin position="18"/>
        <end position="374"/>
    </location>
</feature>
<evidence type="ECO:0000256" key="1">
    <source>
        <dbReference type="SAM" id="Coils"/>
    </source>
</evidence>
<keyword evidence="3" id="KW-0732">Signal</keyword>
<dbReference type="Proteomes" id="UP001165122">
    <property type="component" value="Unassembled WGS sequence"/>
</dbReference>
<dbReference type="EMBL" id="BRXW01000074">
    <property type="protein sequence ID" value="GMI04489.1"/>
    <property type="molecule type" value="Genomic_DNA"/>
</dbReference>
<feature type="transmembrane region" description="Helical" evidence="2">
    <location>
        <begin position="185"/>
        <end position="208"/>
    </location>
</feature>
<accession>A0A9W7F8C4</accession>
<reference evidence="5" key="1">
    <citation type="journal article" date="2023" name="Commun. Biol.">
        <title>Genome analysis of Parmales, the sister group of diatoms, reveals the evolutionary specialization of diatoms from phago-mixotrophs to photoautotrophs.</title>
        <authorList>
            <person name="Ban H."/>
            <person name="Sato S."/>
            <person name="Yoshikawa S."/>
            <person name="Yamada K."/>
            <person name="Nakamura Y."/>
            <person name="Ichinomiya M."/>
            <person name="Sato N."/>
            <person name="Blanc-Mathieu R."/>
            <person name="Endo H."/>
            <person name="Kuwata A."/>
            <person name="Ogata H."/>
        </authorList>
    </citation>
    <scope>NUCLEOTIDE SEQUENCE [LARGE SCALE GENOMIC DNA]</scope>
    <source>
        <strain evidence="5">NIES 3700</strain>
    </source>
</reference>
<protein>
    <submittedName>
        <fullName evidence="4">Uncharacterized protein</fullName>
    </submittedName>
</protein>